<dbReference type="AlphaFoldDB" id="A0A6C1U1J4"/>
<comment type="caution">
    <text evidence="2">The sequence shown here is derived from an EMBL/GenBank/DDBJ whole genome shotgun (WGS) entry which is preliminary data.</text>
</comment>
<feature type="transmembrane region" description="Helical" evidence="1">
    <location>
        <begin position="84"/>
        <end position="108"/>
    </location>
</feature>
<reference evidence="2" key="1">
    <citation type="submission" date="2019-07" db="EMBL/GenBank/DDBJ databases">
        <title>Genome assemblies of Wolbachia strains wAlbA and wAlbB in wild caught Aedes albopictus specimens.</title>
        <authorList>
            <person name="Kulkarni A."/>
            <person name="Yu W."/>
            <person name="Xue R.-D."/>
            <person name="Ma Y."/>
            <person name="Xu J."/>
        </authorList>
    </citation>
    <scope>NUCLEOTIDE SEQUENCE</scope>
    <source>
        <strain evidence="2">HN2016</strain>
    </source>
</reference>
<organism evidence="2">
    <name type="scientific">Wolbachia pipientis</name>
    <dbReference type="NCBI Taxonomy" id="955"/>
    <lineage>
        <taxon>Bacteria</taxon>
        <taxon>Pseudomonadati</taxon>
        <taxon>Pseudomonadota</taxon>
        <taxon>Alphaproteobacteria</taxon>
        <taxon>Rickettsiales</taxon>
        <taxon>Anaplasmataceae</taxon>
        <taxon>Wolbachieae</taxon>
        <taxon>Wolbachia</taxon>
    </lineage>
</organism>
<keyword evidence="1" id="KW-1133">Transmembrane helix</keyword>
<gene>
    <name evidence="2" type="ORF">COM42_003755</name>
</gene>
<dbReference type="Gene3D" id="3.40.50.1820">
    <property type="entry name" value="alpha/beta hydrolase"/>
    <property type="match status" value="1"/>
</dbReference>
<dbReference type="Proteomes" id="UP000218080">
    <property type="component" value="Unassembled WGS sequence"/>
</dbReference>
<dbReference type="InterPro" id="IPR010297">
    <property type="entry name" value="DUF900_hydrolase"/>
</dbReference>
<dbReference type="InterPro" id="IPR029058">
    <property type="entry name" value="AB_hydrolase_fold"/>
</dbReference>
<dbReference type="Pfam" id="PF05990">
    <property type="entry name" value="DUF900"/>
    <property type="match status" value="1"/>
</dbReference>
<dbReference type="PANTHER" id="PTHR12277:SF81">
    <property type="entry name" value="PROTEIN ABHD13"/>
    <property type="match status" value="1"/>
</dbReference>
<dbReference type="GO" id="GO:0016787">
    <property type="term" value="F:hydrolase activity"/>
    <property type="evidence" value="ECO:0007669"/>
    <property type="project" value="UniProtKB-KW"/>
</dbReference>
<dbReference type="SUPFAM" id="SSF53474">
    <property type="entry name" value="alpha/beta-Hydrolases"/>
    <property type="match status" value="1"/>
</dbReference>
<protein>
    <submittedName>
        <fullName evidence="2">Alpha/beta hydrolase</fullName>
    </submittedName>
</protein>
<evidence type="ECO:0000313" key="2">
    <source>
        <dbReference type="EMBL" id="TVS94919.1"/>
    </source>
</evidence>
<keyword evidence="1" id="KW-0812">Transmembrane</keyword>
<accession>A0A6C1U1J4</accession>
<dbReference type="PANTHER" id="PTHR12277">
    <property type="entry name" value="ALPHA/BETA HYDROLASE DOMAIN-CONTAINING PROTEIN"/>
    <property type="match status" value="1"/>
</dbReference>
<dbReference type="EMBL" id="NWVJ02000201">
    <property type="protein sequence ID" value="TVS94919.1"/>
    <property type="molecule type" value="Genomic_DNA"/>
</dbReference>
<sequence>MHITKCNKENEIHLIFFHGIGDNYKSAHNYVQGLNGSNNNHAHKYPSAFQNYITYAAVSFLFLVASVSAPIAILLLISPITAGVVGLASLAALTCIFLSVMLIFIPFINKNQSLSKPSIEEINKLIDKGVRPENIILFGHSFGGAVASEVLKHFADRDVKLGGIIFTSTFSSFHTAIEHFPMPQTKILSILPSFLLKKMLKAFDLDFDIVNNIRKLQDEGKLNMPVIVINSKRDHLIPQPAQLAHAIENDVLPREKLIKTVNSKSYEDDPHNGVLFSWELDKNLTDLIPNKIDKTMNR</sequence>
<feature type="transmembrane region" description="Helical" evidence="1">
    <location>
        <begin position="52"/>
        <end position="77"/>
    </location>
</feature>
<keyword evidence="2" id="KW-0378">Hydrolase</keyword>
<name>A0A6C1U1J4_WOLPI</name>
<proteinExistence type="predicted"/>
<evidence type="ECO:0000256" key="1">
    <source>
        <dbReference type="SAM" id="Phobius"/>
    </source>
</evidence>
<keyword evidence="1" id="KW-0472">Membrane</keyword>